<dbReference type="Pfam" id="PF05678">
    <property type="entry name" value="VQ"/>
    <property type="match status" value="1"/>
</dbReference>
<dbReference type="InterPro" id="IPR039610">
    <property type="entry name" value="VQ29"/>
</dbReference>
<gene>
    <name evidence="3" type="ORF">D0Y65_045979</name>
</gene>
<dbReference type="EMBL" id="QZWG01000017">
    <property type="protein sequence ID" value="RZB57112.1"/>
    <property type="molecule type" value="Genomic_DNA"/>
</dbReference>
<feature type="domain" description="VQ" evidence="2">
    <location>
        <begin position="70"/>
        <end position="92"/>
    </location>
</feature>
<evidence type="ECO:0000313" key="3">
    <source>
        <dbReference type="EMBL" id="RZB57112.1"/>
    </source>
</evidence>
<dbReference type="InterPro" id="IPR008889">
    <property type="entry name" value="VQ"/>
</dbReference>
<protein>
    <recommendedName>
        <fullName evidence="2">VQ domain-containing protein</fullName>
    </recommendedName>
</protein>
<comment type="caution">
    <text evidence="3">The sequence shown here is derived from an EMBL/GenBank/DDBJ whole genome shotgun (WGS) entry which is preliminary data.</text>
</comment>
<name>A0A445G7E5_GLYSO</name>
<keyword evidence="4" id="KW-1185">Reference proteome</keyword>
<dbReference type="PANTHER" id="PTHR34794">
    <property type="entry name" value="EXPRESSED PROTEIN"/>
    <property type="match status" value="1"/>
</dbReference>
<organism evidence="3 4">
    <name type="scientific">Glycine soja</name>
    <name type="common">Wild soybean</name>
    <dbReference type="NCBI Taxonomy" id="3848"/>
    <lineage>
        <taxon>Eukaryota</taxon>
        <taxon>Viridiplantae</taxon>
        <taxon>Streptophyta</taxon>
        <taxon>Embryophyta</taxon>
        <taxon>Tracheophyta</taxon>
        <taxon>Spermatophyta</taxon>
        <taxon>Magnoliopsida</taxon>
        <taxon>eudicotyledons</taxon>
        <taxon>Gunneridae</taxon>
        <taxon>Pentapetalae</taxon>
        <taxon>rosids</taxon>
        <taxon>fabids</taxon>
        <taxon>Fabales</taxon>
        <taxon>Fabaceae</taxon>
        <taxon>Papilionoideae</taxon>
        <taxon>50 kb inversion clade</taxon>
        <taxon>NPAAA clade</taxon>
        <taxon>indigoferoid/millettioid clade</taxon>
        <taxon>Phaseoleae</taxon>
        <taxon>Glycine</taxon>
        <taxon>Glycine subgen. Soja</taxon>
    </lineage>
</organism>
<evidence type="ECO:0000313" key="4">
    <source>
        <dbReference type="Proteomes" id="UP000289340"/>
    </source>
</evidence>
<evidence type="ECO:0000256" key="1">
    <source>
        <dbReference type="SAM" id="MobiDB-lite"/>
    </source>
</evidence>
<feature type="region of interest" description="Disordered" evidence="1">
    <location>
        <begin position="1"/>
        <end position="28"/>
    </location>
</feature>
<evidence type="ECO:0000259" key="2">
    <source>
        <dbReference type="Pfam" id="PF05678"/>
    </source>
</evidence>
<sequence>MEAYSGSYSSSSNSSYLTQNNREDSKGYHMKQQIYPLQNHSSSWLRSVRKTPAKPWKKHHVAPMPPTPVKVYKVDAINFREVVQQLTGAPKHKPQQLLQINIARAESSDAPLDVPPKQNQSSGDTCNKWYQEFLLGMNSPGTNNNNNDGAMTPGFLGMNLLSPNSYSNYFCFFPPLSPSGVTSLEPGKVL</sequence>
<feature type="compositionally biased region" description="Low complexity" evidence="1">
    <location>
        <begin position="1"/>
        <end position="16"/>
    </location>
</feature>
<dbReference type="AlphaFoldDB" id="A0A445G7E5"/>
<dbReference type="Gramene" id="XM_028353966.1">
    <property type="protein sequence ID" value="XP_028209767.1"/>
    <property type="gene ID" value="LOC114392737"/>
</dbReference>
<reference evidence="3 4" key="1">
    <citation type="submission" date="2018-09" db="EMBL/GenBank/DDBJ databases">
        <title>A high-quality reference genome of wild soybean provides a powerful tool to mine soybean genomes.</title>
        <authorList>
            <person name="Xie M."/>
            <person name="Chung C.Y.L."/>
            <person name="Li M.-W."/>
            <person name="Wong F.-L."/>
            <person name="Chan T.-F."/>
            <person name="Lam H.-M."/>
        </authorList>
    </citation>
    <scope>NUCLEOTIDE SEQUENCE [LARGE SCALE GENOMIC DNA]</scope>
    <source>
        <strain evidence="4">cv. W05</strain>
        <tissue evidence="3">Hypocotyl of etiolated seedlings</tissue>
    </source>
</reference>
<dbReference type="PANTHER" id="PTHR34794:SF1">
    <property type="entry name" value="OS10G0101800 PROTEIN"/>
    <property type="match status" value="1"/>
</dbReference>
<proteinExistence type="predicted"/>
<dbReference type="Proteomes" id="UP000289340">
    <property type="component" value="Chromosome 17"/>
</dbReference>
<accession>A0A445G7E5</accession>